<organism evidence="1 2">
    <name type="scientific">Paracoccus kondratievae</name>
    <dbReference type="NCBI Taxonomy" id="135740"/>
    <lineage>
        <taxon>Bacteria</taxon>
        <taxon>Pseudomonadati</taxon>
        <taxon>Pseudomonadota</taxon>
        <taxon>Alphaproteobacteria</taxon>
        <taxon>Rhodobacterales</taxon>
        <taxon>Paracoccaceae</taxon>
        <taxon>Paracoccus</taxon>
    </lineage>
</organism>
<name>A0AAD3NWA5_9RHOB</name>
<dbReference type="Proteomes" id="UP001143349">
    <property type="component" value="Unassembled WGS sequence"/>
</dbReference>
<comment type="caution">
    <text evidence="1">The sequence shown here is derived from an EMBL/GenBank/DDBJ whole genome shotgun (WGS) entry which is preliminary data.</text>
</comment>
<proteinExistence type="predicted"/>
<reference evidence="1" key="2">
    <citation type="submission" date="2023-01" db="EMBL/GenBank/DDBJ databases">
        <authorList>
            <person name="Sun Q."/>
            <person name="Evtushenko L."/>
        </authorList>
    </citation>
    <scope>NUCLEOTIDE SEQUENCE</scope>
    <source>
        <strain evidence="1">VKM B-2222</strain>
    </source>
</reference>
<sequence>MQQGQRAGFLQYLSLQPFPKREGKAARIRHSGCEGARHQYLTHTTAAERGVAALTKVWRLVAYESVALGAPVSGCELRHFRHEAAAADAPFNEALGMKLRIGGFYRVARNAQRCRKRARGWERLSGTNCAVKDQLPDRPLYPRMERHRRMGRMGEPCLHGFELRVPEQMV</sequence>
<reference evidence="1" key="1">
    <citation type="journal article" date="2014" name="Int. J. Syst. Evol. Microbiol.">
        <title>Complete genome sequence of Corynebacterium casei LMG S-19264T (=DSM 44701T), isolated from a smear-ripened cheese.</title>
        <authorList>
            <consortium name="US DOE Joint Genome Institute (JGI-PGF)"/>
            <person name="Walter F."/>
            <person name="Albersmeier A."/>
            <person name="Kalinowski J."/>
            <person name="Ruckert C."/>
        </authorList>
    </citation>
    <scope>NUCLEOTIDE SEQUENCE</scope>
    <source>
        <strain evidence="1">VKM B-2222</strain>
    </source>
</reference>
<protein>
    <submittedName>
        <fullName evidence="1">Uncharacterized protein</fullName>
    </submittedName>
</protein>
<evidence type="ECO:0000313" key="1">
    <source>
        <dbReference type="EMBL" id="GLK63806.1"/>
    </source>
</evidence>
<dbReference type="AlphaFoldDB" id="A0AAD3NWA5"/>
<accession>A0AAD3NWA5</accession>
<evidence type="ECO:0000313" key="2">
    <source>
        <dbReference type="Proteomes" id="UP001143349"/>
    </source>
</evidence>
<keyword evidence="2" id="KW-1185">Reference proteome</keyword>
<gene>
    <name evidence="1" type="ORF">GCM10017635_12770</name>
</gene>
<dbReference type="EMBL" id="BSFH01000023">
    <property type="protein sequence ID" value="GLK63806.1"/>
    <property type="molecule type" value="Genomic_DNA"/>
</dbReference>